<gene>
    <name evidence="1" type="ORF">BACCIP111895_04546</name>
</gene>
<dbReference type="Proteomes" id="UP000838308">
    <property type="component" value="Unassembled WGS sequence"/>
</dbReference>
<reference evidence="1" key="1">
    <citation type="submission" date="2022-04" db="EMBL/GenBank/DDBJ databases">
        <authorList>
            <person name="Criscuolo A."/>
        </authorList>
    </citation>
    <scope>NUCLEOTIDE SEQUENCE</scope>
    <source>
        <strain evidence="1">CIP111895</strain>
    </source>
</reference>
<sequence>MLVTGNFYYGGQTTYKASRKFKENPLTWHFNQTPEEYTAPFYNQTKMFNGKTYDTWPEGSAYPDYFFFGDPHINYYEGTELYDDVKLYLPK</sequence>
<accession>A0ABM9EXE5</accession>
<evidence type="ECO:0000313" key="1">
    <source>
        <dbReference type="EMBL" id="CAH2717354.1"/>
    </source>
</evidence>
<comment type="caution">
    <text evidence="1">The sequence shown here is derived from an EMBL/GenBank/DDBJ whole genome shotgun (WGS) entry which is preliminary data.</text>
</comment>
<protein>
    <submittedName>
        <fullName evidence="1">Uncharacterized protein</fullName>
    </submittedName>
</protein>
<organism evidence="1 2">
    <name type="scientific">Neobacillus rhizosphaerae</name>
    <dbReference type="NCBI Taxonomy" id="2880965"/>
    <lineage>
        <taxon>Bacteria</taxon>
        <taxon>Bacillati</taxon>
        <taxon>Bacillota</taxon>
        <taxon>Bacilli</taxon>
        <taxon>Bacillales</taxon>
        <taxon>Bacillaceae</taxon>
        <taxon>Neobacillus</taxon>
    </lineage>
</organism>
<proteinExistence type="predicted"/>
<keyword evidence="2" id="KW-1185">Reference proteome</keyword>
<dbReference type="RefSeq" id="WP_248737573.1">
    <property type="nucleotide sequence ID" value="NZ_CALBWS010000045.1"/>
</dbReference>
<name>A0ABM9EXE5_9BACI</name>
<evidence type="ECO:0000313" key="2">
    <source>
        <dbReference type="Proteomes" id="UP000838308"/>
    </source>
</evidence>
<dbReference type="EMBL" id="CALBWS010000045">
    <property type="protein sequence ID" value="CAH2717354.1"/>
    <property type="molecule type" value="Genomic_DNA"/>
</dbReference>